<dbReference type="AlphaFoldDB" id="A0AA90UHG7"/>
<dbReference type="Proteomes" id="UP000442105">
    <property type="component" value="Unassembled WGS sequence"/>
</dbReference>
<sequence length="346" mass="39863">MLLKNFDLKDTEVKKSLLLNKDFCSSWLSYRKQYMTALDLLFGLAKEKKCLLNSMSMPFMFIFRHSVELMLKVECNNKNIEIPKVHALLEITDSLGEFDSLDKEKLSVLNWNTQGDEFRYNVWENLKNNVDGELLDVYSASSYFSSMLNFDNVIELGDKKLHNELTFHLRDVLYLGQVRTQYDLCTLNLVNSVLGGNKTIDTVFLPIMFCLRHGMELALKSSLLQLVGLGETSKENIKKTHSLVKLSNVLDGWLDLAIGKISQQDSLYKETISKRKLWNSLKEKIQRLDARSLTFRFPDVNVVSFEKDIVIQILDLYQQVDSYLTFSIDVLANNCGFAINVTELDF</sequence>
<evidence type="ECO:0000313" key="2">
    <source>
        <dbReference type="Proteomes" id="UP000442105"/>
    </source>
</evidence>
<protein>
    <recommendedName>
        <fullName evidence="3">HEPN domain-containing protein</fullName>
    </recommendedName>
</protein>
<organism evidence="1 2">
    <name type="scientific">Segatella copri</name>
    <dbReference type="NCBI Taxonomy" id="165179"/>
    <lineage>
        <taxon>Bacteria</taxon>
        <taxon>Pseudomonadati</taxon>
        <taxon>Bacteroidota</taxon>
        <taxon>Bacteroidia</taxon>
        <taxon>Bacteroidales</taxon>
        <taxon>Prevotellaceae</taxon>
        <taxon>Segatella</taxon>
    </lineage>
</organism>
<comment type="caution">
    <text evidence="1">The sequence shown here is derived from an EMBL/GenBank/DDBJ whole genome shotgun (WGS) entry which is preliminary data.</text>
</comment>
<dbReference type="EMBL" id="VZCW01000329">
    <property type="protein sequence ID" value="MQN13676.1"/>
    <property type="molecule type" value="Genomic_DNA"/>
</dbReference>
<dbReference type="RefSeq" id="WP_153129176.1">
    <property type="nucleotide sequence ID" value="NZ_VZCW01000329.1"/>
</dbReference>
<name>A0AA90UHG7_9BACT</name>
<evidence type="ECO:0000313" key="1">
    <source>
        <dbReference type="EMBL" id="MQN13676.1"/>
    </source>
</evidence>
<accession>A0AA90UHG7</accession>
<gene>
    <name evidence="1" type="ORF">F7D95_12940</name>
</gene>
<evidence type="ECO:0008006" key="3">
    <source>
        <dbReference type="Google" id="ProtNLM"/>
    </source>
</evidence>
<reference evidence="2" key="1">
    <citation type="submission" date="2019-09" db="EMBL/GenBank/DDBJ databases">
        <title>Distinct polysaccharide growth profiles of human intestinal Prevotella copri isolates.</title>
        <authorList>
            <person name="Fehlner-Peach H."/>
            <person name="Magnabosco C."/>
            <person name="Raghavan V."/>
            <person name="Scher J.U."/>
            <person name="Tett A."/>
            <person name="Cox L.M."/>
            <person name="Gottsegen C."/>
            <person name="Watters A."/>
            <person name="Wiltshire- Gordon J.D."/>
            <person name="Segata N."/>
            <person name="Bonneau R."/>
            <person name="Littman D.R."/>
        </authorList>
    </citation>
    <scope>NUCLEOTIDE SEQUENCE [LARGE SCALE GENOMIC DNA]</scope>
    <source>
        <strain evidence="2">iAQ1179</strain>
    </source>
</reference>
<proteinExistence type="predicted"/>